<feature type="compositionally biased region" description="Polar residues" evidence="1">
    <location>
        <begin position="149"/>
        <end position="161"/>
    </location>
</feature>
<gene>
    <name evidence="2" type="ORF">MAIT1_01734</name>
</gene>
<dbReference type="EMBL" id="LVJN01000020">
    <property type="protein sequence ID" value="OSM01712.1"/>
    <property type="molecule type" value="Genomic_DNA"/>
</dbReference>
<feature type="region of interest" description="Disordered" evidence="1">
    <location>
        <begin position="124"/>
        <end position="168"/>
    </location>
</feature>
<evidence type="ECO:0000313" key="2">
    <source>
        <dbReference type="EMBL" id="OSM01712.1"/>
    </source>
</evidence>
<dbReference type="STRING" id="1434232.MAIT1_01734"/>
<proteinExistence type="predicted"/>
<dbReference type="AlphaFoldDB" id="A0A1Y2K164"/>
<comment type="caution">
    <text evidence="2">The sequence shown here is derived from an EMBL/GenBank/DDBJ whole genome shotgun (WGS) entry which is preliminary data.</text>
</comment>
<dbReference type="Proteomes" id="UP000194003">
    <property type="component" value="Unassembled WGS sequence"/>
</dbReference>
<accession>A0A1Y2K164</accession>
<name>A0A1Y2K164_9PROT</name>
<evidence type="ECO:0000313" key="3">
    <source>
        <dbReference type="Proteomes" id="UP000194003"/>
    </source>
</evidence>
<keyword evidence="3" id="KW-1185">Reference proteome</keyword>
<organism evidence="2 3">
    <name type="scientific">Magnetofaba australis IT-1</name>
    <dbReference type="NCBI Taxonomy" id="1434232"/>
    <lineage>
        <taxon>Bacteria</taxon>
        <taxon>Pseudomonadati</taxon>
        <taxon>Pseudomonadota</taxon>
        <taxon>Magnetococcia</taxon>
        <taxon>Magnetococcales</taxon>
        <taxon>Magnetococcaceae</taxon>
        <taxon>Magnetofaba</taxon>
    </lineage>
</organism>
<reference evidence="2 3" key="1">
    <citation type="journal article" date="2016" name="BMC Genomics">
        <title>Combined genomic and structural analyses of a cultured magnetotactic bacterium reveals its niche adaptation to a dynamic environment.</title>
        <authorList>
            <person name="Araujo A.C."/>
            <person name="Morillo V."/>
            <person name="Cypriano J."/>
            <person name="Teixeira L.C."/>
            <person name="Leao P."/>
            <person name="Lyra S."/>
            <person name="Almeida L.G."/>
            <person name="Bazylinski D.A."/>
            <person name="Vasconcellos A.T."/>
            <person name="Abreu F."/>
            <person name="Lins U."/>
        </authorList>
    </citation>
    <scope>NUCLEOTIDE SEQUENCE [LARGE SCALE GENOMIC DNA]</scope>
    <source>
        <strain evidence="2 3">IT-1</strain>
    </source>
</reference>
<feature type="compositionally biased region" description="Low complexity" evidence="1">
    <location>
        <begin position="135"/>
        <end position="148"/>
    </location>
</feature>
<protein>
    <submittedName>
        <fullName evidence="2">Putative MSHA biogenesis protein, MshJ</fullName>
    </submittedName>
</protein>
<sequence length="269" mass="29294">MMLGAGVAVLLFGANAAALEPMERAKEAFETRRLAAQEKINLQRAVASGIRSRAKLDPDLANRKRLEQMQAEIVRIDKRMAALEATPVTPRLMREALQKLINRMDNLQLIHLEALPSETIFFTPPPKPEAQLANGKPAAKPGKTATATSANPTPQSAQQALTGALNPDGTPKSLGGLLTATMQATGMAMGADGAAQAQEQQKASGVFRHGVKIEFQGSYADTREFLRRIEALPWTLFWDELDYKVDQFPGARIVMVVYAISREQEFLGA</sequence>
<evidence type="ECO:0000256" key="1">
    <source>
        <dbReference type="SAM" id="MobiDB-lite"/>
    </source>
</evidence>